<dbReference type="InterPro" id="IPR047111">
    <property type="entry name" value="YbaP-like"/>
</dbReference>
<keyword evidence="3" id="KW-1185">Reference proteome</keyword>
<comment type="caution">
    <text evidence="2">The sequence shown here is derived from an EMBL/GenBank/DDBJ whole genome shotgun (WGS) entry which is preliminary data.</text>
</comment>
<sequence length="287" mass="30525">MSVRGAFALSLPLLCGVTAAEGAPALWKVSDGNSAVWLFGSVHVLPPNTEWRTPAFDHILAEAEKVYFETSVAPEAQPAILAATLGAGMATDGILLTDRLPADLSKSVRKLAARYDLPMASLLAMRPWFAAVTLSAAATAGSGFDLASGVDVQLQQEVSPERQGFFETAQDQIGILAGPDDTAGVEMLRSMLGEIDDTAESMDGLVDAWLAGTHTLGELFMAEVGGYGDDLKQRLVDDRNRAWAGQISTMLARDEEALIVVGAGHLVDDISVVHLLEKRGYTSERVQ</sequence>
<dbReference type="InterPro" id="IPR002816">
    <property type="entry name" value="TraB/PrgY/GumN_fam"/>
</dbReference>
<evidence type="ECO:0000313" key="2">
    <source>
        <dbReference type="EMBL" id="MBD8064903.1"/>
    </source>
</evidence>
<keyword evidence="1" id="KW-0732">Signal</keyword>
<gene>
    <name evidence="2" type="ORF">IC608_05375</name>
</gene>
<dbReference type="Pfam" id="PF01963">
    <property type="entry name" value="TraB_PrgY_gumN"/>
    <property type="match status" value="1"/>
</dbReference>
<protein>
    <submittedName>
        <fullName evidence="2">TraB/GumN family protein</fullName>
    </submittedName>
</protein>
<dbReference type="Proteomes" id="UP000654108">
    <property type="component" value="Unassembled WGS sequence"/>
</dbReference>
<evidence type="ECO:0000256" key="1">
    <source>
        <dbReference type="SAM" id="SignalP"/>
    </source>
</evidence>
<dbReference type="RefSeq" id="WP_191773296.1">
    <property type="nucleotide sequence ID" value="NZ_JACYFU010000001.1"/>
</dbReference>
<dbReference type="EMBL" id="JACYFU010000001">
    <property type="protein sequence ID" value="MBD8064903.1"/>
    <property type="molecule type" value="Genomic_DNA"/>
</dbReference>
<reference evidence="2" key="1">
    <citation type="submission" date="2020-09" db="EMBL/GenBank/DDBJ databases">
        <title>Genome seq and assembly of Devosia sp.</title>
        <authorList>
            <person name="Chhetri G."/>
        </authorList>
    </citation>
    <scope>NUCLEOTIDE SEQUENCE</scope>
    <source>
        <strain evidence="2">PTR5</strain>
    </source>
</reference>
<evidence type="ECO:0000313" key="3">
    <source>
        <dbReference type="Proteomes" id="UP000654108"/>
    </source>
</evidence>
<dbReference type="PANTHER" id="PTHR40590">
    <property type="entry name" value="CYTOPLASMIC PROTEIN-RELATED"/>
    <property type="match status" value="1"/>
</dbReference>
<name>A0A927FU17_9HYPH</name>
<organism evidence="2 3">
    <name type="scientific">Devosia oryzisoli</name>
    <dbReference type="NCBI Taxonomy" id="2774138"/>
    <lineage>
        <taxon>Bacteria</taxon>
        <taxon>Pseudomonadati</taxon>
        <taxon>Pseudomonadota</taxon>
        <taxon>Alphaproteobacteria</taxon>
        <taxon>Hyphomicrobiales</taxon>
        <taxon>Devosiaceae</taxon>
        <taxon>Devosia</taxon>
    </lineage>
</organism>
<dbReference type="PANTHER" id="PTHR40590:SF1">
    <property type="entry name" value="CYTOPLASMIC PROTEIN"/>
    <property type="match status" value="1"/>
</dbReference>
<accession>A0A927FU17</accession>
<feature type="signal peptide" evidence="1">
    <location>
        <begin position="1"/>
        <end position="19"/>
    </location>
</feature>
<dbReference type="AlphaFoldDB" id="A0A927FU17"/>
<dbReference type="CDD" id="cd14789">
    <property type="entry name" value="Tiki"/>
    <property type="match status" value="1"/>
</dbReference>
<proteinExistence type="predicted"/>
<feature type="chain" id="PRO_5036736399" evidence="1">
    <location>
        <begin position="20"/>
        <end position="287"/>
    </location>
</feature>